<accession>A0A2U3LHV7</accession>
<protein>
    <submittedName>
        <fullName evidence="1">Uncharacterized protein</fullName>
    </submittedName>
</protein>
<gene>
    <name evidence="1" type="ORF">SBF1_5020003</name>
</gene>
<sequence>MGIKQHGYVKISDLSGCISENYKVKGKESGMVIIPVEEREISGRFKPYSD</sequence>
<dbReference type="AlphaFoldDB" id="A0A2U3LHV7"/>
<name>A0A2U3LHV7_9FIRM</name>
<reference evidence="2" key="1">
    <citation type="submission" date="2018-02" db="EMBL/GenBank/DDBJ databases">
        <authorList>
            <person name="Hausmann B."/>
        </authorList>
    </citation>
    <scope>NUCLEOTIDE SEQUENCE [LARGE SCALE GENOMIC DNA]</scope>
    <source>
        <strain evidence="2">Peat soil MAG SbF1</strain>
    </source>
</reference>
<evidence type="ECO:0000313" key="1">
    <source>
        <dbReference type="EMBL" id="SPF51448.1"/>
    </source>
</evidence>
<proteinExistence type="predicted"/>
<dbReference type="Proteomes" id="UP000238916">
    <property type="component" value="Unassembled WGS sequence"/>
</dbReference>
<dbReference type="EMBL" id="OMOF01000449">
    <property type="protein sequence ID" value="SPF51448.1"/>
    <property type="molecule type" value="Genomic_DNA"/>
</dbReference>
<organism evidence="1 2">
    <name type="scientific">Candidatus Desulfosporosinus infrequens</name>
    <dbReference type="NCBI Taxonomy" id="2043169"/>
    <lineage>
        <taxon>Bacteria</taxon>
        <taxon>Bacillati</taxon>
        <taxon>Bacillota</taxon>
        <taxon>Clostridia</taxon>
        <taxon>Eubacteriales</taxon>
        <taxon>Desulfitobacteriaceae</taxon>
        <taxon>Desulfosporosinus</taxon>
    </lineage>
</organism>
<evidence type="ECO:0000313" key="2">
    <source>
        <dbReference type="Proteomes" id="UP000238916"/>
    </source>
</evidence>